<name>F2NXD3_TRES6</name>
<dbReference type="OrthoDB" id="9811611at2"/>
<dbReference type="AlphaFoldDB" id="F2NXD3"/>
<protein>
    <submittedName>
        <fullName evidence="6">Restriction modification system DNA specificity domain protein</fullName>
    </submittedName>
</protein>
<dbReference type="SUPFAM" id="SSF116734">
    <property type="entry name" value="DNA methylase specificity domain"/>
    <property type="match status" value="2"/>
</dbReference>
<dbReference type="GeneID" id="302998259"/>
<comment type="similarity">
    <text evidence="1">Belongs to the type-I restriction system S methylase family.</text>
</comment>
<dbReference type="PANTHER" id="PTHR30408">
    <property type="entry name" value="TYPE-1 RESTRICTION ENZYME ECOKI SPECIFICITY PROTEIN"/>
    <property type="match status" value="1"/>
</dbReference>
<evidence type="ECO:0000256" key="4">
    <source>
        <dbReference type="SAM" id="Coils"/>
    </source>
</evidence>
<organism evidence="6 7">
    <name type="scientific">Treponema succinifaciens (strain ATCC 33096 / DSM 2489 / 6091)</name>
    <dbReference type="NCBI Taxonomy" id="869209"/>
    <lineage>
        <taxon>Bacteria</taxon>
        <taxon>Pseudomonadati</taxon>
        <taxon>Spirochaetota</taxon>
        <taxon>Spirochaetia</taxon>
        <taxon>Spirochaetales</taxon>
        <taxon>Treponemataceae</taxon>
        <taxon>Treponema</taxon>
    </lineage>
</organism>
<dbReference type="GO" id="GO:0009307">
    <property type="term" value="P:DNA restriction-modification system"/>
    <property type="evidence" value="ECO:0007669"/>
    <property type="project" value="UniProtKB-KW"/>
</dbReference>
<evidence type="ECO:0000313" key="6">
    <source>
        <dbReference type="EMBL" id="AEB14012.1"/>
    </source>
</evidence>
<dbReference type="EMBL" id="CP002631">
    <property type="protein sequence ID" value="AEB14012.1"/>
    <property type="molecule type" value="Genomic_DNA"/>
</dbReference>
<dbReference type="Pfam" id="PF01420">
    <property type="entry name" value="Methylase_S"/>
    <property type="match status" value="1"/>
</dbReference>
<keyword evidence="7" id="KW-1185">Reference proteome</keyword>
<accession>F2NXD3</accession>
<dbReference type="PANTHER" id="PTHR30408:SF12">
    <property type="entry name" value="TYPE I RESTRICTION ENZYME MJAVIII SPECIFICITY SUBUNIT"/>
    <property type="match status" value="1"/>
</dbReference>
<dbReference type="GO" id="GO:0003677">
    <property type="term" value="F:DNA binding"/>
    <property type="evidence" value="ECO:0007669"/>
    <property type="project" value="UniProtKB-KW"/>
</dbReference>
<dbReference type="Proteomes" id="UP000006852">
    <property type="component" value="Chromosome"/>
</dbReference>
<dbReference type="HOGENOM" id="CLU_021095_10_1_12"/>
<dbReference type="STRING" id="869209.Tresu_1097"/>
<dbReference type="InterPro" id="IPR000055">
    <property type="entry name" value="Restrct_endonuc_typeI_TRD"/>
</dbReference>
<evidence type="ECO:0000256" key="3">
    <source>
        <dbReference type="ARBA" id="ARBA00023125"/>
    </source>
</evidence>
<dbReference type="InterPro" id="IPR052021">
    <property type="entry name" value="Type-I_RS_S_subunit"/>
</dbReference>
<feature type="domain" description="Type I restriction modification DNA specificity" evidence="5">
    <location>
        <begin position="174"/>
        <end position="321"/>
    </location>
</feature>
<keyword evidence="2" id="KW-0680">Restriction system</keyword>
<evidence type="ECO:0000259" key="5">
    <source>
        <dbReference type="Pfam" id="PF01420"/>
    </source>
</evidence>
<keyword evidence="4" id="KW-0175">Coiled coil</keyword>
<evidence type="ECO:0000256" key="1">
    <source>
        <dbReference type="ARBA" id="ARBA00010923"/>
    </source>
</evidence>
<dbReference type="InterPro" id="IPR044946">
    <property type="entry name" value="Restrct_endonuc_typeI_TRD_sf"/>
</dbReference>
<reference evidence="7" key="2">
    <citation type="submission" date="2011-04" db="EMBL/GenBank/DDBJ databases">
        <title>The complete genome of chromosome of Treponema succinifaciens DSM 2489.</title>
        <authorList>
            <person name="Lucas S."/>
            <person name="Copeland A."/>
            <person name="Lapidus A."/>
            <person name="Bruce D."/>
            <person name="Goodwin L."/>
            <person name="Pitluck S."/>
            <person name="Peters L."/>
            <person name="Kyrpides N."/>
            <person name="Mavromatis K."/>
            <person name="Ivanova N."/>
            <person name="Ovchinnikova G."/>
            <person name="Teshima H."/>
            <person name="Detter J.C."/>
            <person name="Tapia R."/>
            <person name="Han C."/>
            <person name="Land M."/>
            <person name="Hauser L."/>
            <person name="Markowitz V."/>
            <person name="Cheng J.-F."/>
            <person name="Hugenholtz P."/>
            <person name="Woyke T."/>
            <person name="Wu D."/>
            <person name="Gronow S."/>
            <person name="Wellnitz S."/>
            <person name="Brambilla E."/>
            <person name="Klenk H.-P."/>
            <person name="Eisen J.A."/>
        </authorList>
    </citation>
    <scope>NUCLEOTIDE SEQUENCE [LARGE SCALE GENOMIC DNA]</scope>
    <source>
        <strain evidence="7">ATCC 33096 / DSM 2489 / 6091</strain>
    </source>
</reference>
<dbReference type="KEGG" id="tsu:Tresu_1097"/>
<proteinExistence type="inferred from homology"/>
<dbReference type="REBASE" id="34457">
    <property type="entry name" value="S3.Tsu2489ORF1099P"/>
</dbReference>
<dbReference type="RefSeq" id="WP_013701301.1">
    <property type="nucleotide sequence ID" value="NC_015385.1"/>
</dbReference>
<dbReference type="Gene3D" id="3.90.220.20">
    <property type="entry name" value="DNA methylase specificity domains"/>
    <property type="match status" value="2"/>
</dbReference>
<evidence type="ECO:0000256" key="2">
    <source>
        <dbReference type="ARBA" id="ARBA00022747"/>
    </source>
</evidence>
<feature type="coiled-coil region" evidence="4">
    <location>
        <begin position="128"/>
        <end position="155"/>
    </location>
</feature>
<dbReference type="eggNOG" id="COG0732">
    <property type="taxonomic scope" value="Bacteria"/>
</dbReference>
<dbReference type="CDD" id="cd17267">
    <property type="entry name" value="RMtype1_S_EcoAO83I-TRD1-CR1_like"/>
    <property type="match status" value="1"/>
</dbReference>
<sequence length="337" mass="38680">MKSYNEILSDVTKTAIKIPQSDYLDAGKYRIFDQGKEYSVGFSNDEQGVVTDYPYIIFGDHTRVVKYVDEPCYIGADGVKLLKVINKDFDPRYVYYNILAKPIESQGYARHFKFLKEIQFTEKSFSEQQKIAAELDKIQSAIDNKKQQLSLLDEAVKSEFVEMFGNPIYNSKNFPTKKVIDVVTMQRGYDLPVQDRDSKGKIPVFGSNGILGNHNLAKMDKGIITGRSGTIGEVYMCETPFWPLNTTLFSNDTHGNNICYLKFLLEFFDLKRFKSGVGVPTLNRNEFHDEQIIDVPLDLQNQFAAFVQKIDKSKFVVKQQITDLQELLDSKMQEYFS</sequence>
<reference evidence="6 7" key="1">
    <citation type="journal article" date="2011" name="Stand. Genomic Sci.">
        <title>Complete genome sequence of Treponema succinifaciens type strain (6091).</title>
        <authorList>
            <person name="Han C."/>
            <person name="Gronow S."/>
            <person name="Teshima H."/>
            <person name="Lapidus A."/>
            <person name="Nolan M."/>
            <person name="Lucas S."/>
            <person name="Hammon N."/>
            <person name="Deshpande S."/>
            <person name="Cheng J.F."/>
            <person name="Zeytun A."/>
            <person name="Tapia R."/>
            <person name="Goodwin L."/>
            <person name="Pitluck S."/>
            <person name="Liolios K."/>
            <person name="Pagani I."/>
            <person name="Ivanova N."/>
            <person name="Mavromatis K."/>
            <person name="Mikhailova N."/>
            <person name="Huntemann M."/>
            <person name="Pati A."/>
            <person name="Chen A."/>
            <person name="Palaniappan K."/>
            <person name="Land M."/>
            <person name="Hauser L."/>
            <person name="Brambilla E.M."/>
            <person name="Rohde M."/>
            <person name="Goker M."/>
            <person name="Woyke T."/>
            <person name="Bristow J."/>
            <person name="Eisen J.A."/>
            <person name="Markowitz V."/>
            <person name="Hugenholtz P."/>
            <person name="Kyrpides N.C."/>
            <person name="Klenk H.P."/>
            <person name="Detter J.C."/>
        </authorList>
    </citation>
    <scope>NUCLEOTIDE SEQUENCE [LARGE SCALE GENOMIC DNA]</scope>
    <source>
        <strain evidence="7">ATCC 33096 / DSM 2489 / 6091</strain>
    </source>
</reference>
<gene>
    <name evidence="6" type="ordered locus">Tresu_1097</name>
</gene>
<keyword evidence="3" id="KW-0238">DNA-binding</keyword>
<evidence type="ECO:0000313" key="7">
    <source>
        <dbReference type="Proteomes" id="UP000006852"/>
    </source>
</evidence>